<accession>A0ABQ7C842</accession>
<dbReference type="EMBL" id="QGKV02000832">
    <property type="protein sequence ID" value="KAF3548214.1"/>
    <property type="molecule type" value="Genomic_DNA"/>
</dbReference>
<comment type="caution">
    <text evidence="1">The sequence shown here is derived from an EMBL/GenBank/DDBJ whole genome shotgun (WGS) entry which is preliminary data.</text>
</comment>
<evidence type="ECO:0000313" key="2">
    <source>
        <dbReference type="Proteomes" id="UP000266723"/>
    </source>
</evidence>
<proteinExistence type="predicted"/>
<dbReference type="Proteomes" id="UP000266723">
    <property type="component" value="Unassembled WGS sequence"/>
</dbReference>
<organism evidence="1 2">
    <name type="scientific">Brassica cretica</name>
    <name type="common">Mustard</name>
    <dbReference type="NCBI Taxonomy" id="69181"/>
    <lineage>
        <taxon>Eukaryota</taxon>
        <taxon>Viridiplantae</taxon>
        <taxon>Streptophyta</taxon>
        <taxon>Embryophyta</taxon>
        <taxon>Tracheophyta</taxon>
        <taxon>Spermatophyta</taxon>
        <taxon>Magnoliopsida</taxon>
        <taxon>eudicotyledons</taxon>
        <taxon>Gunneridae</taxon>
        <taxon>Pentapetalae</taxon>
        <taxon>rosids</taxon>
        <taxon>malvids</taxon>
        <taxon>Brassicales</taxon>
        <taxon>Brassicaceae</taxon>
        <taxon>Brassiceae</taxon>
        <taxon>Brassica</taxon>
    </lineage>
</organism>
<name>A0ABQ7C842_BRACR</name>
<reference evidence="1 2" key="1">
    <citation type="journal article" date="2020" name="BMC Genomics">
        <title>Intraspecific diversification of the crop wild relative Brassica cretica Lam. using demographic model selection.</title>
        <authorList>
            <person name="Kioukis A."/>
            <person name="Michalopoulou V.A."/>
            <person name="Briers L."/>
            <person name="Pirintsos S."/>
            <person name="Studholme D.J."/>
            <person name="Pavlidis P."/>
            <person name="Sarris P.F."/>
        </authorList>
    </citation>
    <scope>NUCLEOTIDE SEQUENCE [LARGE SCALE GENOMIC DNA]</scope>
    <source>
        <strain evidence="2">cv. PFS-1207/04</strain>
    </source>
</reference>
<protein>
    <submittedName>
        <fullName evidence="1">Uncharacterized protein</fullName>
    </submittedName>
</protein>
<gene>
    <name evidence="1" type="ORF">DY000_02006175</name>
</gene>
<evidence type="ECO:0000313" key="1">
    <source>
        <dbReference type="EMBL" id="KAF3548214.1"/>
    </source>
</evidence>
<keyword evidence="2" id="KW-1185">Reference proteome</keyword>
<sequence>MNSSEGYLVCEADPSAYELVELINCVGFQFIFEAGRNWAEIELVYYNNMIVASFPPMNQPNQNFLVKLISMEESSLMGSNGVRPMLLGE</sequence>